<protein>
    <submittedName>
        <fullName evidence="1">Uncharacterized protein</fullName>
    </submittedName>
</protein>
<sequence length="59" mass="6557">MTCVQALLQGELLSSDQLSAMLEDLLPKMLLCRDWSLGARVFPACATATSINRLKFWKA</sequence>
<dbReference type="EMBL" id="CASHTH010001486">
    <property type="protein sequence ID" value="CAI8015994.1"/>
    <property type="molecule type" value="Genomic_DNA"/>
</dbReference>
<organism evidence="1 2">
    <name type="scientific">Geodia barretti</name>
    <name type="common">Barrett's horny sponge</name>
    <dbReference type="NCBI Taxonomy" id="519541"/>
    <lineage>
        <taxon>Eukaryota</taxon>
        <taxon>Metazoa</taxon>
        <taxon>Porifera</taxon>
        <taxon>Demospongiae</taxon>
        <taxon>Heteroscleromorpha</taxon>
        <taxon>Tetractinellida</taxon>
        <taxon>Astrophorina</taxon>
        <taxon>Geodiidae</taxon>
        <taxon>Geodia</taxon>
    </lineage>
</organism>
<gene>
    <name evidence="1" type="ORF">GBAR_LOCUS9865</name>
</gene>
<dbReference type="Proteomes" id="UP001174909">
    <property type="component" value="Unassembled WGS sequence"/>
</dbReference>
<proteinExistence type="predicted"/>
<evidence type="ECO:0000313" key="2">
    <source>
        <dbReference type="Proteomes" id="UP001174909"/>
    </source>
</evidence>
<keyword evidence="2" id="KW-1185">Reference proteome</keyword>
<comment type="caution">
    <text evidence="1">The sequence shown here is derived from an EMBL/GenBank/DDBJ whole genome shotgun (WGS) entry which is preliminary data.</text>
</comment>
<evidence type="ECO:0000313" key="1">
    <source>
        <dbReference type="EMBL" id="CAI8015994.1"/>
    </source>
</evidence>
<name>A0AA35RRR3_GEOBA</name>
<accession>A0AA35RRR3</accession>
<reference evidence="1" key="1">
    <citation type="submission" date="2023-03" db="EMBL/GenBank/DDBJ databases">
        <authorList>
            <person name="Steffen K."/>
            <person name="Cardenas P."/>
        </authorList>
    </citation>
    <scope>NUCLEOTIDE SEQUENCE</scope>
</reference>
<dbReference type="AlphaFoldDB" id="A0AA35RRR3"/>